<reference evidence="1 2" key="1">
    <citation type="submission" date="2021-11" db="EMBL/GenBank/DDBJ databases">
        <title>Draft genome sequence of Paenibacillus profundus YoMME, a new Gram-positive bacteria with exoelectrogenic properties.</title>
        <authorList>
            <person name="Hubenova Y."/>
            <person name="Hubenova E."/>
            <person name="Manasiev Y."/>
            <person name="Peykov S."/>
            <person name="Mitov M."/>
        </authorList>
    </citation>
    <scope>NUCLEOTIDE SEQUENCE [LARGE SCALE GENOMIC DNA]</scope>
    <source>
        <strain evidence="1 2">YoMME</strain>
    </source>
</reference>
<evidence type="ECO:0000313" key="2">
    <source>
        <dbReference type="Proteomes" id="UP001199916"/>
    </source>
</evidence>
<keyword evidence="2" id="KW-1185">Reference proteome</keyword>
<organism evidence="1 2">
    <name type="scientific">Paenibacillus profundus</name>
    <dbReference type="NCBI Taxonomy" id="1173085"/>
    <lineage>
        <taxon>Bacteria</taxon>
        <taxon>Bacillati</taxon>
        <taxon>Bacillota</taxon>
        <taxon>Bacilli</taxon>
        <taxon>Bacillales</taxon>
        <taxon>Paenibacillaceae</taxon>
        <taxon>Paenibacillus</taxon>
    </lineage>
</organism>
<comment type="caution">
    <text evidence="1">The sequence shown here is derived from an EMBL/GenBank/DDBJ whole genome shotgun (WGS) entry which is preliminary data.</text>
</comment>
<gene>
    <name evidence="1" type="ORF">LQV63_07685</name>
</gene>
<name>A0ABS8YB38_9BACL</name>
<evidence type="ECO:0000313" key="1">
    <source>
        <dbReference type="EMBL" id="MCE5169188.1"/>
    </source>
</evidence>
<dbReference type="EMBL" id="JAJNBZ010000004">
    <property type="protein sequence ID" value="MCE5169188.1"/>
    <property type="molecule type" value="Genomic_DNA"/>
</dbReference>
<accession>A0ABS8YB38</accession>
<sequence length="48" mass="5298">MEDEISLFVFVSPVAKNAINTLQVELLISWWTPIANSPYCGGGVFDPK</sequence>
<dbReference type="Proteomes" id="UP001199916">
    <property type="component" value="Unassembled WGS sequence"/>
</dbReference>
<proteinExistence type="predicted"/>
<protein>
    <submittedName>
        <fullName evidence="1">Uncharacterized protein</fullName>
    </submittedName>
</protein>